<dbReference type="AlphaFoldDB" id="I0UQ99"/>
<dbReference type="PATRIC" id="fig|1125724.3.peg.2124"/>
<keyword evidence="2" id="KW-1133">Transmembrane helix</keyword>
<feature type="transmembrane region" description="Helical" evidence="2">
    <location>
        <begin position="294"/>
        <end position="311"/>
    </location>
</feature>
<reference evidence="3" key="1">
    <citation type="submission" date="2012-03" db="EMBL/GenBank/DDBJ databases">
        <authorList>
            <person name="Durkin A.S."/>
            <person name="McCorrison J."/>
            <person name="Torralba M."/>
            <person name="Gillis M."/>
            <person name="Methe B."/>
            <person name="Sutton G."/>
            <person name="Nelson K.E."/>
        </authorList>
    </citation>
    <scope>NUCLEOTIDE SEQUENCE [LARGE SCALE GENOMIC DNA]</scope>
    <source>
        <strain evidence="3">F0474</strain>
    </source>
</reference>
<name>I0UQ99_9MICC</name>
<evidence type="ECO:0000256" key="2">
    <source>
        <dbReference type="SAM" id="Phobius"/>
    </source>
</evidence>
<feature type="transmembrane region" description="Helical" evidence="2">
    <location>
        <begin position="482"/>
        <end position="503"/>
    </location>
</feature>
<proteinExistence type="predicted"/>
<protein>
    <submittedName>
        <fullName evidence="3">Membrane protein</fullName>
    </submittedName>
</protein>
<dbReference type="EMBL" id="AJJQ01000049">
    <property type="protein sequence ID" value="EID50052.1"/>
    <property type="molecule type" value="Genomic_DNA"/>
</dbReference>
<evidence type="ECO:0000256" key="1">
    <source>
        <dbReference type="SAM" id="MobiDB-lite"/>
    </source>
</evidence>
<evidence type="ECO:0000313" key="3">
    <source>
        <dbReference type="EMBL" id="EID50052.1"/>
    </source>
</evidence>
<feature type="transmembrane region" description="Helical" evidence="2">
    <location>
        <begin position="241"/>
        <end position="274"/>
    </location>
</feature>
<feature type="transmembrane region" description="Helical" evidence="2">
    <location>
        <begin position="404"/>
        <end position="425"/>
    </location>
</feature>
<feature type="region of interest" description="Disordered" evidence="1">
    <location>
        <begin position="22"/>
        <end position="54"/>
    </location>
</feature>
<organism evidence="3 4">
    <name type="scientific">Rothia aeria F0474</name>
    <dbReference type="NCBI Taxonomy" id="1125724"/>
    <lineage>
        <taxon>Bacteria</taxon>
        <taxon>Bacillati</taxon>
        <taxon>Actinomycetota</taxon>
        <taxon>Actinomycetes</taxon>
        <taxon>Micrococcales</taxon>
        <taxon>Micrococcaceae</taxon>
        <taxon>Rothia</taxon>
    </lineage>
</organism>
<keyword evidence="2" id="KW-0812">Transmembrane</keyword>
<feature type="transmembrane region" description="Helical" evidence="2">
    <location>
        <begin position="432"/>
        <end position="453"/>
    </location>
</feature>
<dbReference type="Proteomes" id="UP000004863">
    <property type="component" value="Unassembled WGS sequence"/>
</dbReference>
<feature type="compositionally biased region" description="Basic and acidic residues" evidence="1">
    <location>
        <begin position="22"/>
        <end position="35"/>
    </location>
</feature>
<keyword evidence="4" id="KW-1185">Reference proteome</keyword>
<feature type="transmembrane region" description="Helical" evidence="2">
    <location>
        <begin position="332"/>
        <end position="355"/>
    </location>
</feature>
<keyword evidence="2" id="KW-0472">Membrane</keyword>
<feature type="transmembrane region" description="Helical" evidence="2">
    <location>
        <begin position="196"/>
        <end position="220"/>
    </location>
</feature>
<comment type="caution">
    <text evidence="3">The sequence shown here is derived from an EMBL/GenBank/DDBJ whole genome shotgun (WGS) entry which is preliminary data.</text>
</comment>
<sequence>MPGVVLALGIIEKPRECTNIMEKRTRMSERTRPVIDDDADSPRQPPSRGLKRFDPTHRAAAVQGGLSPFDAITASAAAALHRAHSRFAALPAWTQVASVWALSRLWGFIVFWIVSMQQVAAQQRVGDGHRPGLLEYMGWWDAEWYERIYTDGYPSQLPVDGKGVVAHNTWAFLPAQPKIAGIIADTTGIPFAISTVLLSVAVSFALAWVLYLLFVGCLNWREHGVFETRASLNSPHRSTAVWAVAAYGFCGPAAVFVTGYAEALTIFAIALFVLLLAQDRYLWALPVAFLAAQSRPVGVPLGALAGVWWLYCLVAEYRVRSAGQPRASSGRVFLAAFAARAVHLLSALTVCFFAFTHALHAAYKTGRLDAYLATELGWSGRTVEDGQHYVVQWVNELSLYLNRWSTGAIITLIVAGFAAYFLWLFSRSTRTLLHPVMLIWCVCYAVYLGIFWLPQSSTFRLLLPLFPFALVLMSYGKDSKTYRWLLVLSGVLMQLVWVGWLWHSHGPGDMQLP</sequence>
<gene>
    <name evidence="3" type="ORF">HMPREF1324_1529</name>
</gene>
<accession>I0UQ99</accession>
<feature type="transmembrane region" description="Helical" evidence="2">
    <location>
        <begin position="459"/>
        <end position="475"/>
    </location>
</feature>
<evidence type="ECO:0000313" key="4">
    <source>
        <dbReference type="Proteomes" id="UP000004863"/>
    </source>
</evidence>